<dbReference type="EMBL" id="NFLC01000019">
    <property type="protein sequence ID" value="OUQ09617.1"/>
    <property type="molecule type" value="Genomic_DNA"/>
</dbReference>
<protein>
    <recommendedName>
        <fullName evidence="8">Permease IIC component</fullName>
    </recommendedName>
</protein>
<dbReference type="GeneID" id="60872901"/>
<evidence type="ECO:0000256" key="6">
    <source>
        <dbReference type="ARBA" id="ARBA00022989"/>
    </source>
</evidence>
<evidence type="ECO:0000256" key="8">
    <source>
        <dbReference type="PIRNR" id="PIRNR006351"/>
    </source>
</evidence>
<comment type="subcellular location">
    <subcellularLocation>
        <location evidence="1">Cell membrane</location>
        <topology evidence="1">Multi-pass membrane protein</topology>
    </subcellularLocation>
</comment>
<evidence type="ECO:0000313" key="13">
    <source>
        <dbReference type="Proteomes" id="UP000196074"/>
    </source>
</evidence>
<evidence type="ECO:0000256" key="4">
    <source>
        <dbReference type="ARBA" id="ARBA00022597"/>
    </source>
</evidence>
<feature type="transmembrane region" description="Helical" evidence="9">
    <location>
        <begin position="400"/>
        <end position="424"/>
    </location>
</feature>
<dbReference type="Proteomes" id="UP001255696">
    <property type="component" value="Unassembled WGS sequence"/>
</dbReference>
<keyword evidence="3 8" id="KW-1003">Cell membrane</keyword>
<keyword evidence="5 9" id="KW-0812">Transmembrane</keyword>
<evidence type="ECO:0000256" key="5">
    <source>
        <dbReference type="ARBA" id="ARBA00022692"/>
    </source>
</evidence>
<evidence type="ECO:0000256" key="9">
    <source>
        <dbReference type="SAM" id="Phobius"/>
    </source>
</evidence>
<dbReference type="GO" id="GO:0008982">
    <property type="term" value="F:protein-N(PI)-phosphohistidine-sugar phosphotransferase activity"/>
    <property type="evidence" value="ECO:0007669"/>
    <property type="project" value="UniProtKB-UniRule"/>
</dbReference>
<evidence type="ECO:0000313" key="11">
    <source>
        <dbReference type="EMBL" id="MDT2796671.1"/>
    </source>
</evidence>
<organism evidence="12 13">
    <name type="scientific">Enterococcus cecorum</name>
    <dbReference type="NCBI Taxonomy" id="44008"/>
    <lineage>
        <taxon>Bacteria</taxon>
        <taxon>Bacillati</taxon>
        <taxon>Bacillota</taxon>
        <taxon>Bacilli</taxon>
        <taxon>Lactobacillales</taxon>
        <taxon>Enterococcaceae</taxon>
        <taxon>Enterococcus</taxon>
    </lineage>
</organism>
<keyword evidence="7 8" id="KW-0472">Membrane</keyword>
<dbReference type="InterPro" id="IPR003352">
    <property type="entry name" value="PTS_EIIC"/>
</dbReference>
<reference evidence="12" key="2">
    <citation type="journal article" date="2018" name="BMC Genomics">
        <title>Whole genome sequencing and function prediction of 133 gut anaerobes isolated from chicken caecum in pure cultures.</title>
        <authorList>
            <person name="Medvecky M."/>
            <person name="Cejkova D."/>
            <person name="Polansky O."/>
            <person name="Karasova D."/>
            <person name="Kubasova T."/>
            <person name="Cizek A."/>
            <person name="Rychlik I."/>
        </authorList>
    </citation>
    <scope>NUCLEOTIDE SEQUENCE</scope>
    <source>
        <strain evidence="12">An144</strain>
    </source>
</reference>
<dbReference type="Pfam" id="PF02378">
    <property type="entry name" value="PTS_EIIC"/>
    <property type="match status" value="1"/>
</dbReference>
<sequence>MSFMDKFQSAIERLLVPLSTKLNAQRHICAVRDAFILSFPLTMAGSLMVLLNNVFLSPDGFMFKILQFDKLFPGIVKFQAVFAPVVKGSADIFSILIVFLIARNLAKLMEGDDLLTGLTAISVYFIIYPDYFNNEGVNYLTNQYMGAQGLFVAILVGLLVGELMSRLAKSDKLEIKMPEQVPSAVARSFKVLIPIIITTIFFSVLNYFVKMAAPGGLHELIYNILQTPLTRMSQSLFSVLILAFLSQSLWAMGIHGPNTIAAIRDTMFSEAGNANLLHYAESGTTWGSPYPITYSGLATAFAEYGGSGATLGLIIAILIFSKNKESKSIAKLSLAPGLFNINEMVIFGLPIVLNPIYIIPFIIAPLVNIMIGYTAVMILKIMPPVTIGIPWTTPGPLMPFLGTGGNIVALFVGFICLAVSVLIYSPFVIAANKAAIIEDEMENEMENEIQQQEVVEAI</sequence>
<dbReference type="AlphaFoldDB" id="A0A0H2Q6D4"/>
<feature type="transmembrane region" description="Helical" evidence="9">
    <location>
        <begin position="114"/>
        <end position="132"/>
    </location>
</feature>
<name>A0A0H2Q6D4_9ENTE</name>
<dbReference type="PANTHER" id="PTHR33989">
    <property type="match status" value="1"/>
</dbReference>
<evidence type="ECO:0000259" key="10">
    <source>
        <dbReference type="PROSITE" id="PS51105"/>
    </source>
</evidence>
<feature type="transmembrane region" description="Helical" evidence="9">
    <location>
        <begin position="144"/>
        <end position="168"/>
    </location>
</feature>
<dbReference type="EMBL" id="JARQBI010000009">
    <property type="protein sequence ID" value="MDT2796671.1"/>
    <property type="molecule type" value="Genomic_DNA"/>
</dbReference>
<dbReference type="Proteomes" id="UP000196074">
    <property type="component" value="Unassembled WGS sequence"/>
</dbReference>
<gene>
    <name evidence="12" type="ORF">B5E88_09210</name>
    <name evidence="11" type="ORF">P7H47_05365</name>
</gene>
<proteinExistence type="predicted"/>
<dbReference type="GO" id="GO:0009401">
    <property type="term" value="P:phosphoenolpyruvate-dependent sugar phosphotransferase system"/>
    <property type="evidence" value="ECO:0007669"/>
    <property type="project" value="InterPro"/>
</dbReference>
<feature type="domain" description="PTS EIIC type-3" evidence="10">
    <location>
        <begin position="11"/>
        <end position="427"/>
    </location>
</feature>
<keyword evidence="4 8" id="KW-0762">Sugar transport</keyword>
<evidence type="ECO:0000256" key="7">
    <source>
        <dbReference type="ARBA" id="ARBA00023136"/>
    </source>
</evidence>
<comment type="caution">
    <text evidence="12">The sequence shown here is derived from an EMBL/GenBank/DDBJ whole genome shotgun (WGS) entry which is preliminary data.</text>
</comment>
<evidence type="ECO:0000256" key="1">
    <source>
        <dbReference type="ARBA" id="ARBA00004651"/>
    </source>
</evidence>
<dbReference type="InterPro" id="IPR004796">
    <property type="entry name" value="PTS_IIC_cello"/>
</dbReference>
<keyword evidence="6 9" id="KW-1133">Transmembrane helix</keyword>
<reference evidence="13" key="1">
    <citation type="submission" date="2017-04" db="EMBL/GenBank/DDBJ databases">
        <title>Function of individual gut microbiota members based on whole genome sequencing of pure cultures obtained from chicken caecum.</title>
        <authorList>
            <person name="Medvecky M."/>
            <person name="Cejkova D."/>
            <person name="Polansky O."/>
            <person name="Karasova D."/>
            <person name="Kubasova T."/>
            <person name="Cizek A."/>
            <person name="Rychlik I."/>
        </authorList>
    </citation>
    <scope>NUCLEOTIDE SEQUENCE [LARGE SCALE GENOMIC DNA]</scope>
    <source>
        <strain evidence="13">An144</strain>
    </source>
</reference>
<evidence type="ECO:0000313" key="12">
    <source>
        <dbReference type="EMBL" id="OUQ09617.1"/>
    </source>
</evidence>
<comment type="function">
    <text evidence="8">The phosphoenolpyruvate-dependent sugar phosphotransferase system (PTS), a major carbohydrate active -transport system, catalyzes the phosphorylation of incoming sugar substrates concomitant with their translocation across the cell membrane.</text>
</comment>
<evidence type="ECO:0000256" key="3">
    <source>
        <dbReference type="ARBA" id="ARBA00022475"/>
    </source>
</evidence>
<feature type="transmembrane region" description="Helical" evidence="9">
    <location>
        <begin position="189"/>
        <end position="209"/>
    </location>
</feature>
<accession>A0A0H2Q6D4</accession>
<evidence type="ECO:0000256" key="2">
    <source>
        <dbReference type="ARBA" id="ARBA00022448"/>
    </source>
</evidence>
<dbReference type="InterPro" id="IPR051088">
    <property type="entry name" value="PTS_Sugar-EIIC/EIIB"/>
</dbReference>
<dbReference type="NCBIfam" id="TIGR00410">
    <property type="entry name" value="lacE"/>
    <property type="match status" value="1"/>
</dbReference>
<dbReference type="RefSeq" id="WP_016250494.1">
    <property type="nucleotide sequence ID" value="NZ_AP035890.1"/>
</dbReference>
<feature type="transmembrane region" description="Helical" evidence="9">
    <location>
        <begin position="301"/>
        <end position="320"/>
    </location>
</feature>
<dbReference type="PANTHER" id="PTHR33989:SF4">
    <property type="entry name" value="PTS SYSTEM N,N'-DIACETYLCHITOBIOSE-SPECIFIC EIIC COMPONENT"/>
    <property type="match status" value="1"/>
</dbReference>
<dbReference type="InterPro" id="IPR004501">
    <property type="entry name" value="PTS_EIIC_3"/>
</dbReference>
<dbReference type="GO" id="GO:1902815">
    <property type="term" value="P:N,N'-diacetylchitobiose import"/>
    <property type="evidence" value="ECO:0007669"/>
    <property type="project" value="TreeGrafter"/>
</dbReference>
<feature type="transmembrane region" description="Helical" evidence="9">
    <location>
        <begin position="34"/>
        <end position="56"/>
    </location>
</feature>
<reference evidence="11" key="3">
    <citation type="submission" date="2023-03" db="EMBL/GenBank/DDBJ databases">
        <authorList>
            <person name="Shen W."/>
            <person name="Cai J."/>
        </authorList>
    </citation>
    <scope>NUCLEOTIDE SEQUENCE</scope>
    <source>
        <strain evidence="11">B245-2</strain>
    </source>
</reference>
<dbReference type="PROSITE" id="PS51105">
    <property type="entry name" value="PTS_EIIC_TYPE_3"/>
    <property type="match status" value="1"/>
</dbReference>
<keyword evidence="2 8" id="KW-0813">Transport</keyword>
<feature type="transmembrane region" description="Helical" evidence="9">
    <location>
        <begin position="76"/>
        <end position="102"/>
    </location>
</feature>
<feature type="transmembrane region" description="Helical" evidence="9">
    <location>
        <begin position="332"/>
        <end position="352"/>
    </location>
</feature>
<dbReference type="GO" id="GO:0005886">
    <property type="term" value="C:plasma membrane"/>
    <property type="evidence" value="ECO:0007669"/>
    <property type="project" value="UniProtKB-SubCell"/>
</dbReference>
<dbReference type="PIRSF" id="PIRSF006351">
    <property type="entry name" value="PTS_EIIC-Cellobiose"/>
    <property type="match status" value="1"/>
</dbReference>